<evidence type="ECO:0000313" key="2">
    <source>
        <dbReference type="Proteomes" id="UP000736787"/>
    </source>
</evidence>
<proteinExistence type="predicted"/>
<name>A0A8T1LKS9_9STRA</name>
<evidence type="ECO:0000313" key="1">
    <source>
        <dbReference type="EMBL" id="KAG2951115.1"/>
    </source>
</evidence>
<dbReference type="AlphaFoldDB" id="A0A8T1LKS9"/>
<comment type="caution">
    <text evidence="1">The sequence shown here is derived from an EMBL/GenBank/DDBJ whole genome shotgun (WGS) entry which is preliminary data.</text>
</comment>
<reference evidence="1" key="1">
    <citation type="submission" date="2018-10" db="EMBL/GenBank/DDBJ databases">
        <title>Effector identification in a new, highly contiguous assembly of the strawberry crown rot pathogen Phytophthora cactorum.</title>
        <authorList>
            <person name="Armitage A.D."/>
            <person name="Nellist C.F."/>
            <person name="Bates H."/>
            <person name="Vickerstaff R.J."/>
            <person name="Harrison R.J."/>
        </authorList>
    </citation>
    <scope>NUCLEOTIDE SEQUENCE</scope>
    <source>
        <strain evidence="1">4040</strain>
    </source>
</reference>
<protein>
    <submittedName>
        <fullName evidence="1">Uncharacterized protein</fullName>
    </submittedName>
</protein>
<organism evidence="1 2">
    <name type="scientific">Phytophthora cactorum</name>
    <dbReference type="NCBI Taxonomy" id="29920"/>
    <lineage>
        <taxon>Eukaryota</taxon>
        <taxon>Sar</taxon>
        <taxon>Stramenopiles</taxon>
        <taxon>Oomycota</taxon>
        <taxon>Peronosporomycetes</taxon>
        <taxon>Peronosporales</taxon>
        <taxon>Peronosporaceae</taxon>
        <taxon>Phytophthora</taxon>
    </lineage>
</organism>
<dbReference type="Proteomes" id="UP000736787">
    <property type="component" value="Unassembled WGS sequence"/>
</dbReference>
<accession>A0A8T1LKS9</accession>
<sequence>MLAQAAFELELEDFDSKFKPRCGQSHLQLHDSKFVAVRQGTQTEHSARLSGEGGPWWRR</sequence>
<gene>
    <name evidence="1" type="ORF">PC117_g3864</name>
</gene>
<dbReference type="EMBL" id="RCMK01000057">
    <property type="protein sequence ID" value="KAG2951115.1"/>
    <property type="molecule type" value="Genomic_DNA"/>
</dbReference>